<organism evidence="1 2">
    <name type="scientific">Arabis nemorensis</name>
    <dbReference type="NCBI Taxonomy" id="586526"/>
    <lineage>
        <taxon>Eukaryota</taxon>
        <taxon>Viridiplantae</taxon>
        <taxon>Streptophyta</taxon>
        <taxon>Embryophyta</taxon>
        <taxon>Tracheophyta</taxon>
        <taxon>Spermatophyta</taxon>
        <taxon>Magnoliopsida</taxon>
        <taxon>eudicotyledons</taxon>
        <taxon>Gunneridae</taxon>
        <taxon>Pentapetalae</taxon>
        <taxon>rosids</taxon>
        <taxon>malvids</taxon>
        <taxon>Brassicales</taxon>
        <taxon>Brassicaceae</taxon>
        <taxon>Arabideae</taxon>
        <taxon>Arabis</taxon>
    </lineage>
</organism>
<dbReference type="EMBL" id="CABITT030000003">
    <property type="protein sequence ID" value="VVA97539.1"/>
    <property type="molecule type" value="Genomic_DNA"/>
</dbReference>
<proteinExistence type="predicted"/>
<evidence type="ECO:0000313" key="1">
    <source>
        <dbReference type="EMBL" id="VVA97539.1"/>
    </source>
</evidence>
<keyword evidence="2" id="KW-1185">Reference proteome</keyword>
<protein>
    <submittedName>
        <fullName evidence="1">Uncharacterized protein</fullName>
    </submittedName>
</protein>
<evidence type="ECO:0000313" key="2">
    <source>
        <dbReference type="Proteomes" id="UP000489600"/>
    </source>
</evidence>
<dbReference type="Proteomes" id="UP000489600">
    <property type="component" value="Unassembled WGS sequence"/>
</dbReference>
<dbReference type="AlphaFoldDB" id="A0A565B9F2"/>
<sequence>MRLSPRNHGKWHQYMQGSIANLIPHECKACESNERSKKGCSVVHNSRCTNGCVIWPRCFIIARWCSEIGREAARESEEV</sequence>
<accession>A0A565B9F2</accession>
<comment type="caution">
    <text evidence="1">The sequence shown here is derived from an EMBL/GenBank/DDBJ whole genome shotgun (WGS) entry which is preliminary data.</text>
</comment>
<name>A0A565B9F2_9BRAS</name>
<gene>
    <name evidence="1" type="ORF">ANE_LOCUS7984</name>
</gene>
<reference evidence="1" key="1">
    <citation type="submission" date="2019-07" db="EMBL/GenBank/DDBJ databases">
        <authorList>
            <person name="Dittberner H."/>
        </authorList>
    </citation>
    <scope>NUCLEOTIDE SEQUENCE [LARGE SCALE GENOMIC DNA]</scope>
</reference>